<sequence>IFQKKQEYDVTTGKQKKTRKYAIMKLKEKGRLKPKKKEKDPSVLKENISHNWAHLTTSLLIATLSTFPLKPNWT</sequence>
<dbReference type="EMBL" id="AACZ04000260">
    <property type="status" value="NOT_ANNOTATED_CDS"/>
    <property type="molecule type" value="Genomic_DNA"/>
</dbReference>
<organism evidence="1 2">
    <name type="scientific">Pan troglodytes</name>
    <name type="common">Chimpanzee</name>
    <dbReference type="NCBI Taxonomy" id="9598"/>
    <lineage>
        <taxon>Eukaryota</taxon>
        <taxon>Metazoa</taxon>
        <taxon>Chordata</taxon>
        <taxon>Craniata</taxon>
        <taxon>Vertebrata</taxon>
        <taxon>Euteleostomi</taxon>
        <taxon>Mammalia</taxon>
        <taxon>Eutheria</taxon>
        <taxon>Euarchontoglires</taxon>
        <taxon>Primates</taxon>
        <taxon>Haplorrhini</taxon>
        <taxon>Catarrhini</taxon>
        <taxon>Hominidae</taxon>
        <taxon>Pan</taxon>
    </lineage>
</organism>
<proteinExistence type="predicted"/>
<dbReference type="GeneTree" id="ENSGT00910000146860"/>
<dbReference type="InParanoid" id="A0A2I3SPB5"/>
<evidence type="ECO:0000313" key="1">
    <source>
        <dbReference type="Ensembl" id="ENSPTRP00000078842.1"/>
    </source>
</evidence>
<evidence type="ECO:0000313" key="2">
    <source>
        <dbReference type="Proteomes" id="UP000002277"/>
    </source>
</evidence>
<keyword evidence="2" id="KW-1185">Reference proteome</keyword>
<dbReference type="Proteomes" id="UP000002277">
    <property type="component" value="Chromosome 3"/>
</dbReference>
<dbReference type="OMA" id="ISHNWAH"/>
<dbReference type="AlphaFoldDB" id="A0A2I3SPB5"/>
<name>A0A2I3SPB5_PANTR</name>
<reference evidence="1 2" key="1">
    <citation type="journal article" date="2005" name="Nature">
        <title>Initial sequence of the chimpanzee genome and comparison with the human genome.</title>
        <authorList>
            <consortium name="Chimpanzee sequencing and analysis consortium"/>
        </authorList>
    </citation>
    <scope>NUCLEOTIDE SEQUENCE [LARGE SCALE GENOMIC DNA]</scope>
</reference>
<reference evidence="1" key="3">
    <citation type="submission" date="2025-09" db="UniProtKB">
        <authorList>
            <consortium name="Ensembl"/>
        </authorList>
    </citation>
    <scope>IDENTIFICATION</scope>
</reference>
<reference evidence="1" key="2">
    <citation type="submission" date="2025-08" db="UniProtKB">
        <authorList>
            <consortium name="Ensembl"/>
        </authorList>
    </citation>
    <scope>IDENTIFICATION</scope>
</reference>
<dbReference type="Ensembl" id="ENSPTRT00000106903.1">
    <property type="protein sequence ID" value="ENSPTRP00000078842.1"/>
    <property type="gene ID" value="ENSPTRG00000045569.1"/>
</dbReference>
<protein>
    <submittedName>
        <fullName evidence="1">Uncharacterized protein</fullName>
    </submittedName>
</protein>
<accession>A0A2I3SPB5</accession>
<dbReference type="Bgee" id="ENSPTRG00000045569">
    <property type="expression patterns" value="Expressed in lung"/>
</dbReference>